<dbReference type="Proteomes" id="UP001557470">
    <property type="component" value="Unassembled WGS sequence"/>
</dbReference>
<dbReference type="GO" id="GO:0005737">
    <property type="term" value="C:cytoplasm"/>
    <property type="evidence" value="ECO:0007669"/>
    <property type="project" value="UniProtKB-ARBA"/>
</dbReference>
<dbReference type="AlphaFoldDB" id="A0ABD0WV87"/>
<evidence type="ECO:0000256" key="4">
    <source>
        <dbReference type="SAM" id="MobiDB-lite"/>
    </source>
</evidence>
<feature type="region of interest" description="Disordered" evidence="4">
    <location>
        <begin position="1"/>
        <end position="38"/>
    </location>
</feature>
<accession>A0ABD0WV87</accession>
<dbReference type="PANTHER" id="PTHR25465">
    <property type="entry name" value="B-BOX DOMAIN CONTAINING"/>
    <property type="match status" value="1"/>
</dbReference>
<dbReference type="PANTHER" id="PTHR25465:SF80">
    <property type="entry name" value="TRIPARTITE MOTIF-CONTAINING PROTEIN 16-LIKE"/>
    <property type="match status" value="1"/>
</dbReference>
<dbReference type="Gene3D" id="2.60.120.920">
    <property type="match status" value="1"/>
</dbReference>
<feature type="domain" description="B30.2/SPRY" evidence="5">
    <location>
        <begin position="34"/>
        <end position="236"/>
    </location>
</feature>
<proteinExistence type="predicted"/>
<evidence type="ECO:0000256" key="3">
    <source>
        <dbReference type="ARBA" id="ARBA00022833"/>
    </source>
</evidence>
<keyword evidence="7" id="KW-1185">Reference proteome</keyword>
<evidence type="ECO:0000313" key="7">
    <source>
        <dbReference type="Proteomes" id="UP001557470"/>
    </source>
</evidence>
<dbReference type="InterPro" id="IPR003879">
    <property type="entry name" value="Butyrophylin_SPRY"/>
</dbReference>
<organism evidence="6 7">
    <name type="scientific">Umbra pygmaea</name>
    <name type="common">Eastern mudminnow</name>
    <dbReference type="NCBI Taxonomy" id="75934"/>
    <lineage>
        <taxon>Eukaryota</taxon>
        <taxon>Metazoa</taxon>
        <taxon>Chordata</taxon>
        <taxon>Craniata</taxon>
        <taxon>Vertebrata</taxon>
        <taxon>Euteleostomi</taxon>
        <taxon>Actinopterygii</taxon>
        <taxon>Neopterygii</taxon>
        <taxon>Teleostei</taxon>
        <taxon>Protacanthopterygii</taxon>
        <taxon>Esociformes</taxon>
        <taxon>Umbridae</taxon>
        <taxon>Umbra</taxon>
    </lineage>
</organism>
<evidence type="ECO:0000256" key="1">
    <source>
        <dbReference type="ARBA" id="ARBA00022723"/>
    </source>
</evidence>
<dbReference type="InterPro" id="IPR043136">
    <property type="entry name" value="B30.2/SPRY_sf"/>
</dbReference>
<dbReference type="InterPro" id="IPR051051">
    <property type="entry name" value="E3_ubiq-ligase_TRIM/RNF"/>
</dbReference>
<comment type="caution">
    <text evidence="6">The sequence shown here is derived from an EMBL/GenBank/DDBJ whole genome shotgun (WGS) entry which is preliminary data.</text>
</comment>
<dbReference type="SUPFAM" id="SSF49899">
    <property type="entry name" value="Concanavalin A-like lectins/glucanases"/>
    <property type="match status" value="1"/>
</dbReference>
<dbReference type="PRINTS" id="PR01407">
    <property type="entry name" value="BUTYPHLNCDUF"/>
</dbReference>
<dbReference type="Pfam" id="PF13765">
    <property type="entry name" value="PRY"/>
    <property type="match status" value="1"/>
</dbReference>
<dbReference type="Pfam" id="PF00622">
    <property type="entry name" value="SPRY"/>
    <property type="match status" value="1"/>
</dbReference>
<keyword evidence="3" id="KW-0862">Zinc</keyword>
<gene>
    <name evidence="6" type="ORF">UPYG_G00140650</name>
</gene>
<evidence type="ECO:0000313" key="6">
    <source>
        <dbReference type="EMBL" id="KAL0984376.1"/>
    </source>
</evidence>
<evidence type="ECO:0000256" key="2">
    <source>
        <dbReference type="ARBA" id="ARBA00022771"/>
    </source>
</evidence>
<sequence>MAPITTSKMSEKKTTKSGKAAKSQEVVTEKVPDYDPDIPEPTSRAELLKYWINLSLDAKTANRMLWISEDGSKVVRRGDDTLCPVLDTPKRYEYSPQVVAKEGIWGFRAYWEIEYTGWVVIGTTYEGAGRRASAGMPSGLGENEESWSLGWSGSCYQVWFNARCKQIQNFPQCFTFGVYVDQPAGIMNFYLVEEGEDGKEKEVRLIQRFDNPIKDKILPGFWLGGNSSCTILKKPE</sequence>
<dbReference type="InterPro" id="IPR003877">
    <property type="entry name" value="SPRY_dom"/>
</dbReference>
<evidence type="ECO:0000259" key="5">
    <source>
        <dbReference type="PROSITE" id="PS50188"/>
    </source>
</evidence>
<name>A0ABD0WV87_UMBPY</name>
<dbReference type="InterPro" id="IPR013320">
    <property type="entry name" value="ConA-like_dom_sf"/>
</dbReference>
<dbReference type="GO" id="GO:0008270">
    <property type="term" value="F:zinc ion binding"/>
    <property type="evidence" value="ECO:0007669"/>
    <property type="project" value="UniProtKB-KW"/>
</dbReference>
<protein>
    <recommendedName>
        <fullName evidence="5">B30.2/SPRY domain-containing protein</fullName>
    </recommendedName>
</protein>
<dbReference type="EMBL" id="JAGEUA010000004">
    <property type="protein sequence ID" value="KAL0984376.1"/>
    <property type="molecule type" value="Genomic_DNA"/>
</dbReference>
<dbReference type="InterPro" id="IPR006574">
    <property type="entry name" value="PRY"/>
</dbReference>
<keyword evidence="2" id="KW-0863">Zinc-finger</keyword>
<keyword evidence="1" id="KW-0479">Metal-binding</keyword>
<dbReference type="PROSITE" id="PS50188">
    <property type="entry name" value="B302_SPRY"/>
    <property type="match status" value="1"/>
</dbReference>
<dbReference type="InterPro" id="IPR001870">
    <property type="entry name" value="B30.2/SPRY"/>
</dbReference>
<reference evidence="6 7" key="1">
    <citation type="submission" date="2024-06" db="EMBL/GenBank/DDBJ databases">
        <authorList>
            <person name="Pan Q."/>
            <person name="Wen M."/>
            <person name="Jouanno E."/>
            <person name="Zahm M."/>
            <person name="Klopp C."/>
            <person name="Cabau C."/>
            <person name="Louis A."/>
            <person name="Berthelot C."/>
            <person name="Parey E."/>
            <person name="Roest Crollius H."/>
            <person name="Montfort J."/>
            <person name="Robinson-Rechavi M."/>
            <person name="Bouchez O."/>
            <person name="Lampietro C."/>
            <person name="Lopez Roques C."/>
            <person name="Donnadieu C."/>
            <person name="Postlethwait J."/>
            <person name="Bobe J."/>
            <person name="Verreycken H."/>
            <person name="Guiguen Y."/>
        </authorList>
    </citation>
    <scope>NUCLEOTIDE SEQUENCE [LARGE SCALE GENOMIC DNA]</scope>
    <source>
        <strain evidence="6">Up_M1</strain>
        <tissue evidence="6">Testis</tissue>
    </source>
</reference>